<gene>
    <name evidence="1" type="ORF">UT24_C0011G0012</name>
</gene>
<evidence type="ECO:0000313" key="1">
    <source>
        <dbReference type="EMBL" id="KKR00559.1"/>
    </source>
</evidence>
<dbReference type="AlphaFoldDB" id="A0A0G0M8U6"/>
<name>A0A0G0M8U6_9BACT</name>
<organism evidence="1 2">
    <name type="scientific">Candidatus Woesebacteria bacterium GW2011_GWB1_39_12</name>
    <dbReference type="NCBI Taxonomy" id="1618574"/>
    <lineage>
        <taxon>Bacteria</taxon>
        <taxon>Candidatus Woeseibacteriota</taxon>
    </lineage>
</organism>
<reference evidence="1 2" key="1">
    <citation type="journal article" date="2015" name="Nature">
        <title>rRNA introns, odd ribosomes, and small enigmatic genomes across a large radiation of phyla.</title>
        <authorList>
            <person name="Brown C.T."/>
            <person name="Hug L.A."/>
            <person name="Thomas B.C."/>
            <person name="Sharon I."/>
            <person name="Castelle C.J."/>
            <person name="Singh A."/>
            <person name="Wilkins M.J."/>
            <person name="Williams K.H."/>
            <person name="Banfield J.F."/>
        </authorList>
    </citation>
    <scope>NUCLEOTIDE SEQUENCE [LARGE SCALE GENOMIC DNA]</scope>
</reference>
<proteinExistence type="predicted"/>
<accession>A0A0G0M8U6</accession>
<dbReference type="Proteomes" id="UP000033881">
    <property type="component" value="Unassembled WGS sequence"/>
</dbReference>
<protein>
    <submittedName>
        <fullName evidence="1">Uncharacterized protein</fullName>
    </submittedName>
</protein>
<comment type="caution">
    <text evidence="1">The sequence shown here is derived from an EMBL/GenBank/DDBJ whole genome shotgun (WGS) entry which is preliminary data.</text>
</comment>
<dbReference type="STRING" id="1618574.UT24_C0011G0012"/>
<sequence length="58" mass="7179">MNNFRRKLIEMGWLARDVDMDLVRQYRLLEKFDRIYASSQTYFDRDKIDWDFLKGGKN</sequence>
<evidence type="ECO:0000313" key="2">
    <source>
        <dbReference type="Proteomes" id="UP000033881"/>
    </source>
</evidence>
<dbReference type="EMBL" id="LBWB01000011">
    <property type="protein sequence ID" value="KKR00559.1"/>
    <property type="molecule type" value="Genomic_DNA"/>
</dbReference>